<feature type="transmembrane region" description="Helical" evidence="1">
    <location>
        <begin position="12"/>
        <end position="35"/>
    </location>
</feature>
<reference evidence="2" key="1">
    <citation type="submission" date="2019-12" db="EMBL/GenBank/DDBJ databases">
        <authorList>
            <person name="Cremers G."/>
        </authorList>
    </citation>
    <scope>NUCLEOTIDE SEQUENCE</scope>
    <source>
        <strain evidence="2">Vvax</strain>
    </source>
</reference>
<keyword evidence="1" id="KW-1133">Transmembrane helix</keyword>
<dbReference type="AlphaFoldDB" id="A0A679JLI4"/>
<proteinExistence type="predicted"/>
<name>A0A679JLI4_VARPD</name>
<dbReference type="Pfam" id="PF09956">
    <property type="entry name" value="Phage_cement_2"/>
    <property type="match status" value="1"/>
</dbReference>
<dbReference type="RefSeq" id="WP_339092235.1">
    <property type="nucleotide sequence ID" value="NZ_LR743507.1"/>
</dbReference>
<dbReference type="EMBL" id="LR743507">
    <property type="protein sequence ID" value="CAA2108215.1"/>
    <property type="molecule type" value="Genomic_DNA"/>
</dbReference>
<accession>A0A679JLI4</accession>
<organism evidence="2">
    <name type="scientific">Variovorax paradoxus</name>
    <dbReference type="NCBI Taxonomy" id="34073"/>
    <lineage>
        <taxon>Bacteria</taxon>
        <taxon>Pseudomonadati</taxon>
        <taxon>Pseudomonadota</taxon>
        <taxon>Betaproteobacteria</taxon>
        <taxon>Burkholderiales</taxon>
        <taxon>Comamonadaceae</taxon>
        <taxon>Variovorax</taxon>
    </lineage>
</organism>
<sequence>MKNYRQAGSVLTLTPSIAVASGVGFLFGAALFGVATTDVPANTPGEFKTDGVIDLGKTAGLSVNVGDRLFWDATNKVVNKTSAAQECIGVATEAAAGGAAFVSVKLGASLPAAT</sequence>
<gene>
    <name evidence="2" type="ORF">VVAX_04725</name>
</gene>
<evidence type="ECO:0008006" key="3">
    <source>
        <dbReference type="Google" id="ProtNLM"/>
    </source>
</evidence>
<protein>
    <recommendedName>
        <fullName evidence="3">DUF2190 family protein</fullName>
    </recommendedName>
</protein>
<dbReference type="InterPro" id="IPR011231">
    <property type="entry name" value="Phage_VT1-Sakai_H0018"/>
</dbReference>
<dbReference type="PIRSF" id="PIRSF030771">
    <property type="entry name" value="UCP030771"/>
    <property type="match status" value="1"/>
</dbReference>
<keyword evidence="1" id="KW-0812">Transmembrane</keyword>
<evidence type="ECO:0000313" key="2">
    <source>
        <dbReference type="EMBL" id="CAA2108215.1"/>
    </source>
</evidence>
<keyword evidence="1" id="KW-0472">Membrane</keyword>
<evidence type="ECO:0000256" key="1">
    <source>
        <dbReference type="SAM" id="Phobius"/>
    </source>
</evidence>